<feature type="region of interest" description="Disordered" evidence="8">
    <location>
        <begin position="126"/>
        <end position="189"/>
    </location>
</feature>
<sequence>MNPVRRRALRLLLAWGCLCICLAMSEDSGTEGLSSTSLADFIKLSHFKSLDSSEQTNLELSESDFGPGALQVSPGSGFFSEEKEDSKVLQSQYLWEEGGDSNDSSVYMGPAADYSFPLASQKALPKENGTQVKDPQGEPTFHPISDSFDPDSEAPPTRVLEEEEEGLLPINQSKGMTQSSQMSKTTFSEAPKDDSLYSILFSTMASRMGPTTEAATIKHGKESALEYSSSGFDLGSSMGPSLLPLSPIFSTETTTDPQLVSELPPKITQESSVAAIEIAGEQFATIAAVEGDLPEGKATTQEEIPKPASGTVAAEMELTGEDLVGSHEDNFQVTETVSRTPNSLSDRSSLGHFWDWTSGRAPTPTANQNSQDTKLPIITTAAAQNRDLLLASGVPWSLTQIICKDWSNLASKNYIILNMSDNIDCEEFRMERGLQLLALMEDAFSRYDNGLQGQWLISLSKPNENEKHLLMTLAGEHGVVPTNDVLLALGDVQKSLAEIGIQNYTTTSSCQSRPSQTHSDYGKLFVVLVIIGSICVIIIIMGLIYNCWQRRMPKMKNMSHGEELRFVENGCHDNPTLDVASDSHSEMQEKKPSVNGGGAVNGPESWDVLINKQTNEEGEAFEEDTHL</sequence>
<evidence type="ECO:0000256" key="2">
    <source>
        <dbReference type="ARBA" id="ARBA00022692"/>
    </source>
</evidence>
<dbReference type="OrthoDB" id="6352820at2759"/>
<name>A0A6P9D5F2_PANGU</name>
<gene>
    <name evidence="12" type="primary">PODXL2</name>
</gene>
<feature type="region of interest" description="Disordered" evidence="8">
    <location>
        <begin position="578"/>
        <end position="602"/>
    </location>
</feature>
<evidence type="ECO:0000256" key="1">
    <source>
        <dbReference type="ARBA" id="ARBA00004479"/>
    </source>
</evidence>
<dbReference type="GO" id="GO:0050901">
    <property type="term" value="P:leukocyte tethering or rolling"/>
    <property type="evidence" value="ECO:0007669"/>
    <property type="project" value="TreeGrafter"/>
</dbReference>
<dbReference type="GeneID" id="117673861"/>
<dbReference type="InterPro" id="IPR013836">
    <property type="entry name" value="CD34/Podocalyxin"/>
</dbReference>
<evidence type="ECO:0000256" key="5">
    <source>
        <dbReference type="ARBA" id="ARBA00022989"/>
    </source>
</evidence>
<dbReference type="OMA" id="WHMPPEE"/>
<dbReference type="GO" id="GO:0005886">
    <property type="term" value="C:plasma membrane"/>
    <property type="evidence" value="ECO:0007669"/>
    <property type="project" value="UniProtKB-ARBA"/>
</dbReference>
<dbReference type="PANTHER" id="PTHR15594">
    <property type="entry name" value="PODOCALYXIN-LIKE PROTEIN 2"/>
    <property type="match status" value="1"/>
</dbReference>
<dbReference type="InParanoid" id="A0A6P9D5F2"/>
<protein>
    <submittedName>
        <fullName evidence="12">Podocalyxin-like protein 2 isoform X1</fullName>
    </submittedName>
</protein>
<feature type="transmembrane region" description="Helical" evidence="9">
    <location>
        <begin position="524"/>
        <end position="548"/>
    </location>
</feature>
<dbReference type="PANTHER" id="PTHR15594:SF1">
    <property type="entry name" value="PODOCALYXIN-LIKE PROTEIN 2"/>
    <property type="match status" value="1"/>
</dbReference>
<accession>A0A6P9D5F2</accession>
<feature type="compositionally biased region" description="Polar residues" evidence="8">
    <location>
        <begin position="170"/>
        <end position="188"/>
    </location>
</feature>
<keyword evidence="7" id="KW-0325">Glycoprotein</keyword>
<dbReference type="CTD" id="50512"/>
<evidence type="ECO:0000256" key="10">
    <source>
        <dbReference type="SAM" id="SignalP"/>
    </source>
</evidence>
<feature type="signal peptide" evidence="10">
    <location>
        <begin position="1"/>
        <end position="25"/>
    </location>
</feature>
<keyword evidence="4" id="KW-0130">Cell adhesion</keyword>
<keyword evidence="5 9" id="KW-1133">Transmembrane helix</keyword>
<feature type="compositionally biased region" description="Basic and acidic residues" evidence="8">
    <location>
        <begin position="581"/>
        <end position="592"/>
    </location>
</feature>
<proteinExistence type="predicted"/>
<evidence type="ECO:0000256" key="7">
    <source>
        <dbReference type="ARBA" id="ARBA00023180"/>
    </source>
</evidence>
<dbReference type="RefSeq" id="XP_034287416.1">
    <property type="nucleotide sequence ID" value="XM_034431525.2"/>
</dbReference>
<keyword evidence="11" id="KW-1185">Reference proteome</keyword>
<dbReference type="Proteomes" id="UP001652622">
    <property type="component" value="Unplaced"/>
</dbReference>
<evidence type="ECO:0000256" key="3">
    <source>
        <dbReference type="ARBA" id="ARBA00022729"/>
    </source>
</evidence>
<evidence type="ECO:0000256" key="8">
    <source>
        <dbReference type="SAM" id="MobiDB-lite"/>
    </source>
</evidence>
<evidence type="ECO:0000313" key="11">
    <source>
        <dbReference type="Proteomes" id="UP001652622"/>
    </source>
</evidence>
<organism evidence="11 12">
    <name type="scientific">Pantherophis guttatus</name>
    <name type="common">Corn snake</name>
    <name type="synonym">Elaphe guttata</name>
    <dbReference type="NCBI Taxonomy" id="94885"/>
    <lineage>
        <taxon>Eukaryota</taxon>
        <taxon>Metazoa</taxon>
        <taxon>Chordata</taxon>
        <taxon>Craniata</taxon>
        <taxon>Vertebrata</taxon>
        <taxon>Euteleostomi</taxon>
        <taxon>Lepidosauria</taxon>
        <taxon>Squamata</taxon>
        <taxon>Bifurcata</taxon>
        <taxon>Unidentata</taxon>
        <taxon>Episquamata</taxon>
        <taxon>Toxicofera</taxon>
        <taxon>Serpentes</taxon>
        <taxon>Colubroidea</taxon>
        <taxon>Colubridae</taxon>
        <taxon>Colubrinae</taxon>
        <taxon>Pantherophis</taxon>
    </lineage>
</organism>
<dbReference type="KEGG" id="pgut:117673861"/>
<evidence type="ECO:0000256" key="9">
    <source>
        <dbReference type="SAM" id="Phobius"/>
    </source>
</evidence>
<evidence type="ECO:0000313" key="12">
    <source>
        <dbReference type="RefSeq" id="XP_034287416.1"/>
    </source>
</evidence>
<dbReference type="AlphaFoldDB" id="A0A6P9D5F2"/>
<keyword evidence="2 9" id="KW-0812">Transmembrane</keyword>
<keyword evidence="6 9" id="KW-0472">Membrane</keyword>
<dbReference type="InterPro" id="IPR042397">
    <property type="entry name" value="PODXL2"/>
</dbReference>
<feature type="chain" id="PRO_5028350800" evidence="10">
    <location>
        <begin position="26"/>
        <end position="627"/>
    </location>
</feature>
<comment type="subcellular location">
    <subcellularLocation>
        <location evidence="1">Membrane</location>
        <topology evidence="1">Single-pass type I membrane protein</topology>
    </subcellularLocation>
</comment>
<reference evidence="12" key="1">
    <citation type="submission" date="2025-08" db="UniProtKB">
        <authorList>
            <consortium name="RefSeq"/>
        </authorList>
    </citation>
    <scope>IDENTIFICATION</scope>
    <source>
        <tissue evidence="12">Blood</tissue>
    </source>
</reference>
<evidence type="ECO:0000256" key="4">
    <source>
        <dbReference type="ARBA" id="ARBA00022889"/>
    </source>
</evidence>
<keyword evidence="3 10" id="KW-0732">Signal</keyword>
<dbReference type="Pfam" id="PF06365">
    <property type="entry name" value="CD34_antigen"/>
    <property type="match status" value="1"/>
</dbReference>
<evidence type="ECO:0000256" key="6">
    <source>
        <dbReference type="ARBA" id="ARBA00023136"/>
    </source>
</evidence>